<dbReference type="AlphaFoldDB" id="A0A1M6SUB9"/>
<protein>
    <recommendedName>
        <fullName evidence="4">S1/P1 Nuclease</fullName>
    </recommendedName>
</protein>
<dbReference type="SUPFAM" id="SSF48537">
    <property type="entry name" value="Phospholipase C/P1 nuclease"/>
    <property type="match status" value="1"/>
</dbReference>
<gene>
    <name evidence="2" type="ORF">SAMN05216582_10575</name>
</gene>
<proteinExistence type="predicted"/>
<dbReference type="RefSeq" id="WP_073088491.1">
    <property type="nucleotide sequence ID" value="NZ_FRBC01000005.1"/>
</dbReference>
<feature type="chain" id="PRO_5038331814" description="S1/P1 Nuclease" evidence="1">
    <location>
        <begin position="30"/>
        <end position="265"/>
    </location>
</feature>
<dbReference type="Proteomes" id="UP000184263">
    <property type="component" value="Unassembled WGS sequence"/>
</dbReference>
<dbReference type="EMBL" id="FRBC01000005">
    <property type="protein sequence ID" value="SHK48266.1"/>
    <property type="molecule type" value="Genomic_DNA"/>
</dbReference>
<dbReference type="Gene3D" id="1.10.575.10">
    <property type="entry name" value="P1 Nuclease"/>
    <property type="match status" value="1"/>
</dbReference>
<accession>A0A1M6SUB9</accession>
<feature type="signal peptide" evidence="1">
    <location>
        <begin position="1"/>
        <end position="29"/>
    </location>
</feature>
<dbReference type="GO" id="GO:0016788">
    <property type="term" value="F:hydrolase activity, acting on ester bonds"/>
    <property type="evidence" value="ECO:0007669"/>
    <property type="project" value="InterPro"/>
</dbReference>
<organism evidence="2 3">
    <name type="scientific">Selenomonas ruminantium</name>
    <dbReference type="NCBI Taxonomy" id="971"/>
    <lineage>
        <taxon>Bacteria</taxon>
        <taxon>Bacillati</taxon>
        <taxon>Bacillota</taxon>
        <taxon>Negativicutes</taxon>
        <taxon>Selenomonadales</taxon>
        <taxon>Selenomonadaceae</taxon>
        <taxon>Selenomonas</taxon>
    </lineage>
</organism>
<evidence type="ECO:0000313" key="3">
    <source>
        <dbReference type="Proteomes" id="UP000184263"/>
    </source>
</evidence>
<evidence type="ECO:0000256" key="1">
    <source>
        <dbReference type="SAM" id="SignalP"/>
    </source>
</evidence>
<evidence type="ECO:0000313" key="2">
    <source>
        <dbReference type="EMBL" id="SHK48266.1"/>
    </source>
</evidence>
<dbReference type="InterPro" id="IPR008947">
    <property type="entry name" value="PLipase_C/P1_nuclease_dom_sf"/>
</dbReference>
<dbReference type="OrthoDB" id="5398602at2"/>
<name>A0A1M6SUB9_SELRU</name>
<keyword evidence="1" id="KW-0732">Signal</keyword>
<sequence>MKFGKKSKLMIIPAMLASFGAMTFAPAPAEAWTDQTHMAIERAAGLMSYQNAPSPDVSKTVSNINKLRKTDGQGHFFDASKPPTRKDVEAQLEMIGQGRDDSPDGWILGAIINATRKSKAWTELGKFDDYNYAILGHYCGDLSMPLHMSVYDDFNKKHHLNIDQTLNHSEVKWDVDGVPLITKEMTVDDSLRFNSEDEIIDHMLMIANESFELAQKLRAEDRELTHEEAIQRVNRSASFFRALMRYCGKTPINNDDNVKYVNGAN</sequence>
<evidence type="ECO:0008006" key="4">
    <source>
        <dbReference type="Google" id="ProtNLM"/>
    </source>
</evidence>
<reference evidence="2 3" key="1">
    <citation type="submission" date="2016-11" db="EMBL/GenBank/DDBJ databases">
        <authorList>
            <person name="Jaros S."/>
            <person name="Januszkiewicz K."/>
            <person name="Wedrychowicz H."/>
        </authorList>
    </citation>
    <scope>NUCLEOTIDE SEQUENCE [LARGE SCALE GENOMIC DNA]</scope>
    <source>
        <strain evidence="2 3">HD4</strain>
    </source>
</reference>